<keyword evidence="4" id="KW-1185">Reference proteome</keyword>
<protein>
    <submittedName>
        <fullName evidence="3">Uncharacterized protein</fullName>
    </submittedName>
</protein>
<keyword evidence="2" id="KW-1133">Transmembrane helix</keyword>
<comment type="caution">
    <text evidence="3">The sequence shown here is derived from an EMBL/GenBank/DDBJ whole genome shotgun (WGS) entry which is preliminary data.</text>
</comment>
<name>A0A8S0UAH4_OLEEU</name>
<feature type="region of interest" description="Disordered" evidence="1">
    <location>
        <begin position="1"/>
        <end position="42"/>
    </location>
</feature>
<feature type="transmembrane region" description="Helical" evidence="2">
    <location>
        <begin position="94"/>
        <end position="116"/>
    </location>
</feature>
<proteinExistence type="predicted"/>
<reference evidence="3 4" key="1">
    <citation type="submission" date="2019-12" db="EMBL/GenBank/DDBJ databases">
        <authorList>
            <person name="Alioto T."/>
            <person name="Alioto T."/>
            <person name="Gomez Garrido J."/>
        </authorList>
    </citation>
    <scope>NUCLEOTIDE SEQUENCE [LARGE SCALE GENOMIC DNA]</scope>
</reference>
<keyword evidence="2" id="KW-0812">Transmembrane</keyword>
<dbReference type="AlphaFoldDB" id="A0A8S0UAH4"/>
<dbReference type="EMBL" id="CACTIH010007451">
    <property type="protein sequence ID" value="CAA3013755.1"/>
    <property type="molecule type" value="Genomic_DNA"/>
</dbReference>
<accession>A0A8S0UAH4</accession>
<dbReference type="Gramene" id="OE9A035406T1">
    <property type="protein sequence ID" value="OE9A035406C1"/>
    <property type="gene ID" value="OE9A035406"/>
</dbReference>
<organism evidence="3 4">
    <name type="scientific">Olea europaea subsp. europaea</name>
    <dbReference type="NCBI Taxonomy" id="158383"/>
    <lineage>
        <taxon>Eukaryota</taxon>
        <taxon>Viridiplantae</taxon>
        <taxon>Streptophyta</taxon>
        <taxon>Embryophyta</taxon>
        <taxon>Tracheophyta</taxon>
        <taxon>Spermatophyta</taxon>
        <taxon>Magnoliopsida</taxon>
        <taxon>eudicotyledons</taxon>
        <taxon>Gunneridae</taxon>
        <taxon>Pentapetalae</taxon>
        <taxon>asterids</taxon>
        <taxon>lamiids</taxon>
        <taxon>Lamiales</taxon>
        <taxon>Oleaceae</taxon>
        <taxon>Oleeae</taxon>
        <taxon>Olea</taxon>
    </lineage>
</organism>
<evidence type="ECO:0000313" key="3">
    <source>
        <dbReference type="EMBL" id="CAA3013755.1"/>
    </source>
</evidence>
<dbReference type="Proteomes" id="UP000594638">
    <property type="component" value="Unassembled WGS sequence"/>
</dbReference>
<evidence type="ECO:0000313" key="4">
    <source>
        <dbReference type="Proteomes" id="UP000594638"/>
    </source>
</evidence>
<evidence type="ECO:0000256" key="1">
    <source>
        <dbReference type="SAM" id="MobiDB-lite"/>
    </source>
</evidence>
<gene>
    <name evidence="3" type="ORF">OLEA9_A035406</name>
</gene>
<keyword evidence="2" id="KW-0472">Membrane</keyword>
<evidence type="ECO:0000256" key="2">
    <source>
        <dbReference type="SAM" id="Phobius"/>
    </source>
</evidence>
<sequence>MQKLEPPLSINFSPSAPPPSAPLIRYQTPQRQQQGDRRSGASLRDIWGATRRRSCRRIYAAQTRVRCCRQWSSSKTMWWRGEVEKRREARQGGVAVVVWPPPCLGLIFSIAIYFVVCGGDGWMWMAVCVWRHG</sequence>